<protein>
    <submittedName>
        <fullName evidence="1">Tagatose-bisphosphate aldolase</fullName>
    </submittedName>
</protein>
<dbReference type="Gene3D" id="3.20.20.70">
    <property type="entry name" value="Aldolase class I"/>
    <property type="match status" value="1"/>
</dbReference>
<dbReference type="InterPro" id="IPR000771">
    <property type="entry name" value="FBA_II"/>
</dbReference>
<comment type="caution">
    <text evidence="1">The sequence shown here is derived from an EMBL/GenBank/DDBJ whole genome shotgun (WGS) entry which is preliminary data.</text>
</comment>
<organism evidence="1 2">
    <name type="scientific">Candidatus Kerfeldbacteria bacterium CG08_land_8_20_14_0_20_42_7</name>
    <dbReference type="NCBI Taxonomy" id="2014245"/>
    <lineage>
        <taxon>Bacteria</taxon>
        <taxon>Candidatus Kerfeldiibacteriota</taxon>
    </lineage>
</organism>
<dbReference type="GO" id="GO:0005975">
    <property type="term" value="P:carbohydrate metabolic process"/>
    <property type="evidence" value="ECO:0007669"/>
    <property type="project" value="InterPro"/>
</dbReference>
<sequence>DPRRFVELTGVDFFAPAIGIMYKNNAVARVNIDTLRAVRRDIDGVPLVLRSCPKVPDRDIITSIRSGVAKVIVGSELQYAFSESLRHNLSDHASVYDPRGILGPAKDAVKAVVKEKIILFGSSGKA</sequence>
<dbReference type="InterPro" id="IPR013785">
    <property type="entry name" value="Aldolase_TIM"/>
</dbReference>
<dbReference type="Pfam" id="PF01116">
    <property type="entry name" value="F_bP_aldolase"/>
    <property type="match status" value="1"/>
</dbReference>
<proteinExistence type="predicted"/>
<dbReference type="InterPro" id="IPR050246">
    <property type="entry name" value="Class_II_FBP_aldolase"/>
</dbReference>
<name>A0A2H0YS89_9BACT</name>
<reference evidence="2" key="1">
    <citation type="submission" date="2017-09" db="EMBL/GenBank/DDBJ databases">
        <title>Depth-based differentiation of microbial function through sediment-hosted aquifers and enrichment of novel symbionts in the deep terrestrial subsurface.</title>
        <authorList>
            <person name="Probst A.J."/>
            <person name="Ladd B."/>
            <person name="Jarett J.K."/>
            <person name="Geller-Mcgrath D.E."/>
            <person name="Sieber C.M.K."/>
            <person name="Emerson J.B."/>
            <person name="Anantharaman K."/>
            <person name="Thomas B.C."/>
            <person name="Malmstrom R."/>
            <person name="Stieglmeier M."/>
            <person name="Klingl A."/>
            <person name="Woyke T."/>
            <person name="Ryan C.M."/>
            <person name="Banfield J.F."/>
        </authorList>
    </citation>
    <scope>NUCLEOTIDE SEQUENCE [LARGE SCALE GENOMIC DNA]</scope>
</reference>
<feature type="non-terminal residue" evidence="1">
    <location>
        <position position="1"/>
    </location>
</feature>
<dbReference type="PANTHER" id="PTHR30304">
    <property type="entry name" value="D-TAGATOSE-1,6-BISPHOSPHATE ALDOLASE"/>
    <property type="match status" value="1"/>
</dbReference>
<evidence type="ECO:0000313" key="1">
    <source>
        <dbReference type="EMBL" id="PIS41365.1"/>
    </source>
</evidence>
<dbReference type="GO" id="GO:0016832">
    <property type="term" value="F:aldehyde-lyase activity"/>
    <property type="evidence" value="ECO:0007669"/>
    <property type="project" value="InterPro"/>
</dbReference>
<dbReference type="Proteomes" id="UP000228711">
    <property type="component" value="Unassembled WGS sequence"/>
</dbReference>
<gene>
    <name evidence="1" type="primary">kbaY</name>
    <name evidence="1" type="synonym">agaY</name>
    <name evidence="1" type="ORF">COT25_03585</name>
</gene>
<evidence type="ECO:0000313" key="2">
    <source>
        <dbReference type="Proteomes" id="UP000228711"/>
    </source>
</evidence>
<dbReference type="AlphaFoldDB" id="A0A2H0YS89"/>
<accession>A0A2H0YS89</accession>
<dbReference type="SUPFAM" id="SSF51569">
    <property type="entry name" value="Aldolase"/>
    <property type="match status" value="1"/>
</dbReference>
<dbReference type="EMBL" id="PEXV01000117">
    <property type="protein sequence ID" value="PIS41365.1"/>
    <property type="molecule type" value="Genomic_DNA"/>
</dbReference>
<dbReference type="PANTHER" id="PTHR30304:SF0">
    <property type="entry name" value="D-TAGATOSE-1,6-BISPHOSPHATE ALDOLASE SUBUNIT GATY-RELATED"/>
    <property type="match status" value="1"/>
</dbReference>
<dbReference type="GO" id="GO:0008270">
    <property type="term" value="F:zinc ion binding"/>
    <property type="evidence" value="ECO:0007669"/>
    <property type="project" value="InterPro"/>
</dbReference>